<evidence type="ECO:0000256" key="6">
    <source>
        <dbReference type="ARBA" id="ARBA00022692"/>
    </source>
</evidence>
<evidence type="ECO:0000256" key="5">
    <source>
        <dbReference type="ARBA" id="ARBA00022553"/>
    </source>
</evidence>
<feature type="transmembrane region" description="Helical" evidence="16">
    <location>
        <begin position="595"/>
        <end position="613"/>
    </location>
</feature>
<comment type="function">
    <text evidence="16">Part of the high-affinity ATP-driven potassium transport (or Kdp) system, which catalyzes the hydrolysis of ATP coupled with the electrogenic transport of potassium into the cytoplasm. This subunit is responsible for energy coupling to the transport system and for the release of the potassium ions to the cytoplasm.</text>
</comment>
<evidence type="ECO:0000256" key="15">
    <source>
        <dbReference type="ARBA" id="ARBA00023136"/>
    </source>
</evidence>
<keyword evidence="11 16" id="KW-0630">Potassium</keyword>
<dbReference type="InterPro" id="IPR001757">
    <property type="entry name" value="P_typ_ATPase"/>
</dbReference>
<dbReference type="Gene3D" id="2.70.150.10">
    <property type="entry name" value="Calcium-transporting ATPase, cytoplasmic transduction domain A"/>
    <property type="match status" value="1"/>
</dbReference>
<keyword evidence="12 16" id="KW-1278">Translocase</keyword>
<feature type="transmembrane region" description="Helical" evidence="16">
    <location>
        <begin position="261"/>
        <end position="285"/>
    </location>
</feature>
<dbReference type="SUPFAM" id="SSF56784">
    <property type="entry name" value="HAD-like"/>
    <property type="match status" value="1"/>
</dbReference>
<dbReference type="PROSITE" id="PS00154">
    <property type="entry name" value="ATPASE_E1_E2"/>
    <property type="match status" value="1"/>
</dbReference>
<keyword evidence="6 16" id="KW-0812">Transmembrane</keyword>
<evidence type="ECO:0000259" key="17">
    <source>
        <dbReference type="Pfam" id="PF00122"/>
    </source>
</evidence>
<evidence type="ECO:0000256" key="4">
    <source>
        <dbReference type="ARBA" id="ARBA00022538"/>
    </source>
</evidence>
<evidence type="ECO:0000313" key="18">
    <source>
        <dbReference type="EMBL" id="RJG27325.1"/>
    </source>
</evidence>
<feature type="binding site" evidence="16">
    <location>
        <position position="533"/>
    </location>
    <ligand>
        <name>Mg(2+)</name>
        <dbReference type="ChEBI" id="CHEBI:18420"/>
    </ligand>
</feature>
<feature type="active site" description="4-aspartylphosphate intermediate" evidence="16">
    <location>
        <position position="318"/>
    </location>
</feature>
<dbReference type="AlphaFoldDB" id="A0A418Y840"/>
<dbReference type="InterPro" id="IPR023298">
    <property type="entry name" value="ATPase_P-typ_TM_dom_sf"/>
</dbReference>
<evidence type="ECO:0000256" key="9">
    <source>
        <dbReference type="ARBA" id="ARBA00022840"/>
    </source>
</evidence>
<evidence type="ECO:0000256" key="8">
    <source>
        <dbReference type="ARBA" id="ARBA00022741"/>
    </source>
</evidence>
<keyword evidence="3 16" id="KW-1003">Cell membrane</keyword>
<dbReference type="GO" id="GO:0008556">
    <property type="term" value="F:P-type potassium transmembrane transporter activity"/>
    <property type="evidence" value="ECO:0007669"/>
    <property type="project" value="UniProtKB-UniRule"/>
</dbReference>
<keyword evidence="8 16" id="KW-0547">Nucleotide-binding</keyword>
<dbReference type="GO" id="GO:0005886">
    <property type="term" value="C:plasma membrane"/>
    <property type="evidence" value="ECO:0007669"/>
    <property type="project" value="UniProtKB-SubCell"/>
</dbReference>
<dbReference type="EC" id="7.2.2.6" evidence="16"/>
<dbReference type="Pfam" id="PF00702">
    <property type="entry name" value="Hydrolase"/>
    <property type="match status" value="1"/>
</dbReference>
<dbReference type="SFLD" id="SFLDG00002">
    <property type="entry name" value="C1.7:_P-type_atpase_like"/>
    <property type="match status" value="1"/>
</dbReference>
<feature type="binding site" evidence="16">
    <location>
        <position position="359"/>
    </location>
    <ligand>
        <name>ATP</name>
        <dbReference type="ChEBI" id="CHEBI:30616"/>
    </ligand>
</feature>
<dbReference type="HAMAP" id="MF_00285">
    <property type="entry name" value="KdpB"/>
    <property type="match status" value="1"/>
</dbReference>
<dbReference type="Pfam" id="PF00122">
    <property type="entry name" value="E1-E2_ATPase"/>
    <property type="match status" value="1"/>
</dbReference>
<dbReference type="SFLD" id="SFLDF00027">
    <property type="entry name" value="p-type_atpase"/>
    <property type="match status" value="1"/>
</dbReference>
<feature type="binding site" evidence="16">
    <location>
        <begin position="388"/>
        <end position="395"/>
    </location>
    <ligand>
        <name>ATP</name>
        <dbReference type="ChEBI" id="CHEBI:30616"/>
    </ligand>
</feature>
<evidence type="ECO:0000256" key="13">
    <source>
        <dbReference type="ARBA" id="ARBA00022989"/>
    </source>
</evidence>
<gene>
    <name evidence="16 18" type="primary">kdpB</name>
    <name evidence="18" type="ORF">D3872_01375</name>
</gene>
<comment type="catalytic activity">
    <reaction evidence="16">
        <text>K(+)(out) + ATP + H2O = K(+)(in) + ADP + phosphate + H(+)</text>
        <dbReference type="Rhea" id="RHEA:16777"/>
        <dbReference type="ChEBI" id="CHEBI:15377"/>
        <dbReference type="ChEBI" id="CHEBI:15378"/>
        <dbReference type="ChEBI" id="CHEBI:29103"/>
        <dbReference type="ChEBI" id="CHEBI:30616"/>
        <dbReference type="ChEBI" id="CHEBI:43474"/>
        <dbReference type="ChEBI" id="CHEBI:456216"/>
        <dbReference type="EC" id="7.2.2.6"/>
    </reaction>
</comment>
<keyword evidence="14 16" id="KW-0406">Ion transport</keyword>
<dbReference type="SUPFAM" id="SSF81665">
    <property type="entry name" value="Calcium ATPase, transmembrane domain M"/>
    <property type="match status" value="1"/>
</dbReference>
<feature type="domain" description="P-type ATPase A" evidence="17">
    <location>
        <begin position="114"/>
        <end position="213"/>
    </location>
</feature>
<feature type="transmembrane region" description="Helical" evidence="16">
    <location>
        <begin position="68"/>
        <end position="87"/>
    </location>
</feature>
<dbReference type="Gene3D" id="3.40.50.1000">
    <property type="entry name" value="HAD superfamily/HAD-like"/>
    <property type="match status" value="1"/>
</dbReference>
<dbReference type="SUPFAM" id="SSF81660">
    <property type="entry name" value="Metal cation-transporting ATPase, ATP-binding domain N"/>
    <property type="match status" value="1"/>
</dbReference>
<keyword evidence="18" id="KW-0378">Hydrolase</keyword>
<evidence type="ECO:0000256" key="10">
    <source>
        <dbReference type="ARBA" id="ARBA00022842"/>
    </source>
</evidence>
<feature type="transmembrane region" description="Helical" evidence="16">
    <location>
        <begin position="625"/>
        <end position="645"/>
    </location>
</feature>
<evidence type="ECO:0000256" key="1">
    <source>
        <dbReference type="ARBA" id="ARBA00004651"/>
    </source>
</evidence>
<dbReference type="RefSeq" id="WP_119809138.1">
    <property type="nucleotide sequence ID" value="NZ_QYUP01000012.1"/>
</dbReference>
<dbReference type="InterPro" id="IPR023299">
    <property type="entry name" value="ATPase_P-typ_cyto_dom_N"/>
</dbReference>
<evidence type="ECO:0000256" key="3">
    <source>
        <dbReference type="ARBA" id="ARBA00022475"/>
    </source>
</evidence>
<keyword evidence="2 16" id="KW-0813">Transport</keyword>
<feature type="transmembrane region" description="Helical" evidence="16">
    <location>
        <begin position="38"/>
        <end position="56"/>
    </location>
</feature>
<dbReference type="SFLD" id="SFLDS00003">
    <property type="entry name" value="Haloacid_Dehalogenase"/>
    <property type="match status" value="1"/>
</dbReference>
<dbReference type="OrthoDB" id="9814270at2"/>
<comment type="caution">
    <text evidence="18">The sequence shown here is derived from an EMBL/GenBank/DDBJ whole genome shotgun (WGS) entry which is preliminary data.</text>
</comment>
<keyword evidence="10 16" id="KW-0460">Magnesium</keyword>
<keyword evidence="19" id="KW-1185">Reference proteome</keyword>
<dbReference type="InterPro" id="IPR008250">
    <property type="entry name" value="ATPase_P-typ_transduc_dom_A_sf"/>
</dbReference>
<reference evidence="18 19" key="1">
    <citation type="submission" date="2018-09" db="EMBL/GenBank/DDBJ databases">
        <authorList>
            <person name="Zhu H."/>
        </authorList>
    </citation>
    <scope>NUCLEOTIDE SEQUENCE [LARGE SCALE GENOMIC DNA]</scope>
    <source>
        <strain evidence="18 19">K1S02-61</strain>
    </source>
</reference>
<keyword evidence="4 16" id="KW-0633">Potassium transport</keyword>
<evidence type="ECO:0000256" key="14">
    <source>
        <dbReference type="ARBA" id="ARBA00023065"/>
    </source>
</evidence>
<dbReference type="InterPro" id="IPR044492">
    <property type="entry name" value="P_typ_ATPase_HD_dom"/>
</dbReference>
<keyword evidence="5 16" id="KW-0597">Phosphoprotein</keyword>
<evidence type="ECO:0000313" key="19">
    <source>
        <dbReference type="Proteomes" id="UP000284006"/>
    </source>
</evidence>
<feature type="binding site" evidence="16">
    <location>
        <position position="355"/>
    </location>
    <ligand>
        <name>ATP</name>
        <dbReference type="ChEBI" id="CHEBI:30616"/>
    </ligand>
</feature>
<dbReference type="InterPro" id="IPR006391">
    <property type="entry name" value="P-type_ATPase_bsu_IA"/>
</dbReference>
<evidence type="ECO:0000256" key="7">
    <source>
        <dbReference type="ARBA" id="ARBA00022723"/>
    </source>
</evidence>
<dbReference type="NCBIfam" id="TIGR01497">
    <property type="entry name" value="kdpB"/>
    <property type="match status" value="1"/>
</dbReference>
<dbReference type="InterPro" id="IPR018303">
    <property type="entry name" value="ATPase_P-typ_P_site"/>
</dbReference>
<evidence type="ECO:0000256" key="16">
    <source>
        <dbReference type="HAMAP-Rule" id="MF_00285"/>
    </source>
</evidence>
<organism evidence="18 19">
    <name type="scientific">Massilia cavernae</name>
    <dbReference type="NCBI Taxonomy" id="2320864"/>
    <lineage>
        <taxon>Bacteria</taxon>
        <taxon>Pseudomonadati</taxon>
        <taxon>Pseudomonadota</taxon>
        <taxon>Betaproteobacteria</taxon>
        <taxon>Burkholderiales</taxon>
        <taxon>Oxalobacteraceae</taxon>
        <taxon>Telluria group</taxon>
        <taxon>Massilia</taxon>
    </lineage>
</organism>
<dbReference type="PRINTS" id="PR00120">
    <property type="entry name" value="HATPASE"/>
</dbReference>
<feature type="transmembrane region" description="Helical" evidence="16">
    <location>
        <begin position="224"/>
        <end position="249"/>
    </location>
</feature>
<dbReference type="InterPro" id="IPR036412">
    <property type="entry name" value="HAD-like_sf"/>
</dbReference>
<name>A0A418Y840_9BURK</name>
<dbReference type="PANTHER" id="PTHR43743">
    <property type="entry name" value="POTASSIUM-TRANSPORTING ATPASE ATP-BINDING SUBUNIT"/>
    <property type="match status" value="1"/>
</dbReference>
<feature type="binding site" evidence="16">
    <location>
        <position position="406"/>
    </location>
    <ligand>
        <name>ATP</name>
        <dbReference type="ChEBI" id="CHEBI:30616"/>
    </ligand>
</feature>
<dbReference type="FunFam" id="3.40.1110.10:FF:000007">
    <property type="entry name" value="Potassium-transporting ATPase ATP-binding subunit"/>
    <property type="match status" value="1"/>
</dbReference>
<protein>
    <recommendedName>
        <fullName evidence="16">Potassium-transporting ATPase ATP-binding subunit</fullName>
        <ecNumber evidence="16">7.2.2.6</ecNumber>
    </recommendedName>
    <alternativeName>
        <fullName evidence="16">ATP phosphohydrolase [potassium-transporting] B chain</fullName>
    </alternativeName>
    <alternativeName>
        <fullName evidence="16">Potassium-binding and translocating subunit B</fullName>
    </alternativeName>
    <alternativeName>
        <fullName evidence="16">Potassium-translocating ATPase B chain</fullName>
    </alternativeName>
</protein>
<dbReference type="GO" id="GO:0000287">
    <property type="term" value="F:magnesium ion binding"/>
    <property type="evidence" value="ECO:0007669"/>
    <property type="project" value="UniProtKB-UniRule"/>
</dbReference>
<dbReference type="SUPFAM" id="SSF81653">
    <property type="entry name" value="Calcium ATPase, transduction domain A"/>
    <property type="match status" value="1"/>
</dbReference>
<evidence type="ECO:0000256" key="11">
    <source>
        <dbReference type="ARBA" id="ARBA00022958"/>
    </source>
</evidence>
<dbReference type="InterPro" id="IPR023214">
    <property type="entry name" value="HAD_sf"/>
</dbReference>
<dbReference type="GO" id="GO:0016887">
    <property type="term" value="F:ATP hydrolysis activity"/>
    <property type="evidence" value="ECO:0007669"/>
    <property type="project" value="InterPro"/>
</dbReference>
<keyword evidence="7 16" id="KW-0479">Metal-binding</keyword>
<dbReference type="CDD" id="cd02078">
    <property type="entry name" value="P-type_ATPase_K"/>
    <property type="match status" value="1"/>
</dbReference>
<keyword evidence="9 16" id="KW-0067">ATP-binding</keyword>
<dbReference type="FunFam" id="2.70.150.10:FF:000010">
    <property type="entry name" value="Potassium-transporting ATPase ATP-binding subunit"/>
    <property type="match status" value="1"/>
</dbReference>
<feature type="transmembrane region" description="Helical" evidence="16">
    <location>
        <begin position="665"/>
        <end position="690"/>
    </location>
</feature>
<sequence length="693" mass="73367">MPQASTSRHGLTLFDSSLIGPAIVDAFKKLDPRVQLRSPVMFVVFIGSIITTLLYLQSLFGQGEASSGFILATSAWLWFTVLFANFAEALAEGRSKAQAASLRSMKQTVMAKKLATPKHGTTWLPAQADDLRKGHYVLVEAGDVIPIDGEVIEGVASVDESAITGESAPVIRESGGDFSAVTGGTRVLSDWLVVQVSVDPGQTFLDRMIAMVEGARRQKTPNEIALTILLLALTVIFLIVTMTLLPFSLYSVGVAGAGSPVSITVLVALLVCLIPTTIGGLLSAIGVAGMSRMMQANVIATSGRAVEAAGDVDVLLLDKTGTITLGNRQASRFIPAPGVSEQQLADVAQLASLADETPEGRSIAVLAKERFNIRGREMATMHHVFVPFTAQTRMSGIDIDTRQVRKGATDAVRQYVTALGHPFPAEVARAVEDVSRSGSTPLVVTDSGRVMGVIELKDIVKGGIKERFAELRRMGIKTVMITGDNKLTAAAIAAEAGVDDFLAEATPEDKLKLIRSYQAEGRLVAMTGDGTNDAPALAQADVAVAMNSGTQAAKEAGNMVDLDSNPTKLLEVVEIGKQMLMTRGSLTTFSISNDIAKYFAIIPAAFVGTYPQLKSLDIMQLTSPSSAIMSAVIFNALIIVCLIPLALKGVQYRAIGAAALLRRNLLVYGLGGILLPFAGIKLIDMILAMLNLA</sequence>
<proteinExistence type="inferred from homology"/>
<dbReference type="PANTHER" id="PTHR43743:SF1">
    <property type="entry name" value="POTASSIUM-TRANSPORTING ATPASE ATP-BINDING SUBUNIT"/>
    <property type="match status" value="1"/>
</dbReference>
<keyword evidence="13 16" id="KW-1133">Transmembrane helix</keyword>
<dbReference type="NCBIfam" id="TIGR01494">
    <property type="entry name" value="ATPase_P-type"/>
    <property type="match status" value="2"/>
</dbReference>
<dbReference type="Proteomes" id="UP000284006">
    <property type="component" value="Unassembled WGS sequence"/>
</dbReference>
<comment type="subunit">
    <text evidence="16">The system is composed of three essential subunits: KdpA, KdpB and KdpC.</text>
</comment>
<keyword evidence="15 16" id="KW-0472">Membrane</keyword>
<feature type="binding site" evidence="16">
    <location>
        <position position="529"/>
    </location>
    <ligand>
        <name>Mg(2+)</name>
        <dbReference type="ChEBI" id="CHEBI:18420"/>
    </ligand>
</feature>
<dbReference type="Gene3D" id="3.40.1110.10">
    <property type="entry name" value="Calcium-transporting ATPase, cytoplasmic domain N"/>
    <property type="match status" value="1"/>
</dbReference>
<dbReference type="GO" id="GO:0005524">
    <property type="term" value="F:ATP binding"/>
    <property type="evidence" value="ECO:0007669"/>
    <property type="project" value="UniProtKB-UniRule"/>
</dbReference>
<dbReference type="EMBL" id="QYUP01000012">
    <property type="protein sequence ID" value="RJG27325.1"/>
    <property type="molecule type" value="Genomic_DNA"/>
</dbReference>
<comment type="subcellular location">
    <subcellularLocation>
        <location evidence="1 16">Cell membrane</location>
        <topology evidence="1 16">Multi-pass membrane protein</topology>
    </subcellularLocation>
</comment>
<comment type="similarity">
    <text evidence="16">Belongs to the cation transport ATPase (P-type) (TC 3.A.3) family. Type IA subfamily.</text>
</comment>
<dbReference type="PRINTS" id="PR00119">
    <property type="entry name" value="CATATPASE"/>
</dbReference>
<accession>A0A418Y840</accession>
<evidence type="ECO:0000256" key="2">
    <source>
        <dbReference type="ARBA" id="ARBA00022448"/>
    </source>
</evidence>
<evidence type="ECO:0000256" key="12">
    <source>
        <dbReference type="ARBA" id="ARBA00022967"/>
    </source>
</evidence>
<dbReference type="InterPro" id="IPR059000">
    <property type="entry name" value="ATPase_P-type_domA"/>
</dbReference>